<reference evidence="2" key="1">
    <citation type="journal article" date="2014" name="Front. Microbiol.">
        <title>High frequency of phylogenetically diverse reductive dehalogenase-homologous genes in deep subseafloor sedimentary metagenomes.</title>
        <authorList>
            <person name="Kawai M."/>
            <person name="Futagami T."/>
            <person name="Toyoda A."/>
            <person name="Takaki Y."/>
            <person name="Nishi S."/>
            <person name="Hori S."/>
            <person name="Arai W."/>
            <person name="Tsubouchi T."/>
            <person name="Morono Y."/>
            <person name="Uchiyama I."/>
            <person name="Ito T."/>
            <person name="Fujiyama A."/>
            <person name="Inagaki F."/>
            <person name="Takami H."/>
        </authorList>
    </citation>
    <scope>NUCLEOTIDE SEQUENCE</scope>
    <source>
        <strain evidence="2">Expedition CK06-06</strain>
    </source>
</reference>
<sequence>TSKIAVKIAGLKTVIQGDGKNSVMVQLLSVKHKVKIGDNVYACRKPGLLDAAMIIGTVAQCKRDDENPLLWDITVKPACDIEKLNDVAVIIMNPQ</sequence>
<comment type="caution">
    <text evidence="2">The sequence shown here is derived from an EMBL/GenBank/DDBJ whole genome shotgun (WGS) entry which is preliminary data.</text>
</comment>
<evidence type="ECO:0000313" key="2">
    <source>
        <dbReference type="EMBL" id="GAH63325.1"/>
    </source>
</evidence>
<evidence type="ECO:0000259" key="1">
    <source>
        <dbReference type="Pfam" id="PF04085"/>
    </source>
</evidence>
<feature type="domain" description="Rod shape-determining protein MreC beta-barrel core" evidence="1">
    <location>
        <begin position="2"/>
        <end position="90"/>
    </location>
</feature>
<gene>
    <name evidence="2" type="ORF">S03H2_50159</name>
</gene>
<dbReference type="AlphaFoldDB" id="X1I1Y4"/>
<dbReference type="EMBL" id="BARU01031739">
    <property type="protein sequence ID" value="GAH63325.1"/>
    <property type="molecule type" value="Genomic_DNA"/>
</dbReference>
<proteinExistence type="predicted"/>
<protein>
    <recommendedName>
        <fullName evidence="1">Rod shape-determining protein MreC beta-barrel core domain-containing protein</fullName>
    </recommendedName>
</protein>
<accession>X1I1Y4</accession>
<dbReference type="InterPro" id="IPR042175">
    <property type="entry name" value="Cell/Rod_MreC_2"/>
</dbReference>
<feature type="non-terminal residue" evidence="2">
    <location>
        <position position="1"/>
    </location>
</feature>
<dbReference type="InterPro" id="IPR055342">
    <property type="entry name" value="MreC_beta-barrel_core"/>
</dbReference>
<dbReference type="Pfam" id="PF04085">
    <property type="entry name" value="MreC"/>
    <property type="match status" value="1"/>
</dbReference>
<organism evidence="2">
    <name type="scientific">marine sediment metagenome</name>
    <dbReference type="NCBI Taxonomy" id="412755"/>
    <lineage>
        <taxon>unclassified sequences</taxon>
        <taxon>metagenomes</taxon>
        <taxon>ecological metagenomes</taxon>
    </lineage>
</organism>
<dbReference type="Gene3D" id="2.40.10.350">
    <property type="entry name" value="Rod shape-determining protein MreC, domain 2"/>
    <property type="match status" value="1"/>
</dbReference>
<name>X1I1Y4_9ZZZZ</name>